<evidence type="ECO:0000259" key="1">
    <source>
        <dbReference type="Pfam" id="PF13276"/>
    </source>
</evidence>
<name>A0A1X7BTC4_9RHOB</name>
<evidence type="ECO:0000313" key="2">
    <source>
        <dbReference type="EMBL" id="SMC12835.1"/>
    </source>
</evidence>
<keyword evidence="3" id="KW-1185">Reference proteome</keyword>
<accession>A0A1X7BTC4</accession>
<dbReference type="InterPro" id="IPR025948">
    <property type="entry name" value="HTH-like_dom"/>
</dbReference>
<gene>
    <name evidence="2" type="ORF">ROA7745_02667</name>
</gene>
<protein>
    <recommendedName>
        <fullName evidence="1">HTH-like domain-containing protein</fullName>
    </recommendedName>
</protein>
<sequence length="91" mass="10631">MLGVARSSLRYQPKPANDDALRLAMIRLAKQYGWYGYRKVTALLRMEGWQVNHKKVERLWGEEGLQLGVGFSRFRFTGVVCKRVWNPAFTR</sequence>
<evidence type="ECO:0000313" key="3">
    <source>
        <dbReference type="Proteomes" id="UP000193224"/>
    </source>
</evidence>
<dbReference type="Pfam" id="PF13276">
    <property type="entry name" value="HTH_21"/>
    <property type="match status" value="1"/>
</dbReference>
<dbReference type="OrthoDB" id="9813285at2"/>
<dbReference type="Proteomes" id="UP000193224">
    <property type="component" value="Unassembled WGS sequence"/>
</dbReference>
<organism evidence="2 3">
    <name type="scientific">Roseovarius aestuarii</name>
    <dbReference type="NCBI Taxonomy" id="475083"/>
    <lineage>
        <taxon>Bacteria</taxon>
        <taxon>Pseudomonadati</taxon>
        <taxon>Pseudomonadota</taxon>
        <taxon>Alphaproteobacteria</taxon>
        <taxon>Rhodobacterales</taxon>
        <taxon>Roseobacteraceae</taxon>
        <taxon>Roseovarius</taxon>
    </lineage>
</organism>
<feature type="domain" description="HTH-like" evidence="1">
    <location>
        <begin position="17"/>
        <end position="66"/>
    </location>
</feature>
<dbReference type="PANTHER" id="PTHR47515">
    <property type="entry name" value="LOW CALCIUM RESPONSE LOCUS PROTEIN T"/>
    <property type="match status" value="1"/>
</dbReference>
<dbReference type="EMBL" id="FWXB01000010">
    <property type="protein sequence ID" value="SMC12835.1"/>
    <property type="molecule type" value="Genomic_DNA"/>
</dbReference>
<dbReference type="AlphaFoldDB" id="A0A1X7BTC4"/>
<proteinExistence type="predicted"/>
<reference evidence="2 3" key="1">
    <citation type="submission" date="2017-03" db="EMBL/GenBank/DDBJ databases">
        <authorList>
            <person name="Afonso C.L."/>
            <person name="Miller P.J."/>
            <person name="Scott M.A."/>
            <person name="Spackman E."/>
            <person name="Goraichik I."/>
            <person name="Dimitrov K.M."/>
            <person name="Suarez D.L."/>
            <person name="Swayne D.E."/>
        </authorList>
    </citation>
    <scope>NUCLEOTIDE SEQUENCE [LARGE SCALE GENOMIC DNA]</scope>
    <source>
        <strain evidence="2 3">CECT 7745</strain>
    </source>
</reference>
<dbReference type="RefSeq" id="WP_085800790.1">
    <property type="nucleotide sequence ID" value="NZ_FWXB01000010.1"/>
</dbReference>
<dbReference type="PANTHER" id="PTHR47515:SF1">
    <property type="entry name" value="BLR2054 PROTEIN"/>
    <property type="match status" value="1"/>
</dbReference>